<reference evidence="2" key="2">
    <citation type="journal article" date="2015" name="Data Brief">
        <title>Shoot transcriptome of the giant reed, Arundo donax.</title>
        <authorList>
            <person name="Barrero R.A."/>
            <person name="Guerrero F.D."/>
            <person name="Moolhuijzen P."/>
            <person name="Goolsby J.A."/>
            <person name="Tidwell J."/>
            <person name="Bellgard S.E."/>
            <person name="Bellgard M.I."/>
        </authorList>
    </citation>
    <scope>NUCLEOTIDE SEQUENCE</scope>
    <source>
        <tissue evidence="2">Shoot tissue taken approximately 20 cm above the soil surface</tissue>
    </source>
</reference>
<dbReference type="AlphaFoldDB" id="A0A0A9EXZ9"/>
<name>A0A0A9EXZ9_ARUDO</name>
<proteinExistence type="predicted"/>
<evidence type="ECO:0000256" key="1">
    <source>
        <dbReference type="SAM" id="MobiDB-lite"/>
    </source>
</evidence>
<protein>
    <submittedName>
        <fullName evidence="2">Uncharacterized protein</fullName>
    </submittedName>
</protein>
<accession>A0A0A9EXZ9</accession>
<reference evidence="2" key="1">
    <citation type="submission" date="2014-09" db="EMBL/GenBank/DDBJ databases">
        <authorList>
            <person name="Magalhaes I.L.F."/>
            <person name="Oliveira U."/>
            <person name="Santos F.R."/>
            <person name="Vidigal T.H.D.A."/>
            <person name="Brescovit A.D."/>
            <person name="Santos A.J."/>
        </authorList>
    </citation>
    <scope>NUCLEOTIDE SEQUENCE</scope>
    <source>
        <tissue evidence="2">Shoot tissue taken approximately 20 cm above the soil surface</tissue>
    </source>
</reference>
<evidence type="ECO:0000313" key="2">
    <source>
        <dbReference type="EMBL" id="JAE00923.1"/>
    </source>
</evidence>
<sequence length="56" mass="6412">MTNTSNHQAKPNTPTFRSEGQSIWNHCQRNKQLNHSNLNDVLHSLPNQKGLCNMLI</sequence>
<feature type="region of interest" description="Disordered" evidence="1">
    <location>
        <begin position="1"/>
        <end position="20"/>
    </location>
</feature>
<dbReference type="EMBL" id="GBRH01196973">
    <property type="protein sequence ID" value="JAE00923.1"/>
    <property type="molecule type" value="Transcribed_RNA"/>
</dbReference>
<organism evidence="2">
    <name type="scientific">Arundo donax</name>
    <name type="common">Giant reed</name>
    <name type="synonym">Donax arundinaceus</name>
    <dbReference type="NCBI Taxonomy" id="35708"/>
    <lineage>
        <taxon>Eukaryota</taxon>
        <taxon>Viridiplantae</taxon>
        <taxon>Streptophyta</taxon>
        <taxon>Embryophyta</taxon>
        <taxon>Tracheophyta</taxon>
        <taxon>Spermatophyta</taxon>
        <taxon>Magnoliopsida</taxon>
        <taxon>Liliopsida</taxon>
        <taxon>Poales</taxon>
        <taxon>Poaceae</taxon>
        <taxon>PACMAD clade</taxon>
        <taxon>Arundinoideae</taxon>
        <taxon>Arundineae</taxon>
        <taxon>Arundo</taxon>
    </lineage>
</organism>